<accession>A0A1M7ZGS5</accession>
<dbReference type="PROSITE" id="PS51257">
    <property type="entry name" value="PROKAR_LIPOPROTEIN"/>
    <property type="match status" value="1"/>
</dbReference>
<dbReference type="GO" id="GO:0004553">
    <property type="term" value="F:hydrolase activity, hydrolyzing O-glycosyl compounds"/>
    <property type="evidence" value="ECO:0007669"/>
    <property type="project" value="InterPro"/>
</dbReference>
<organism evidence="2 3">
    <name type="scientific">Pseudoxanthobacter soli DSM 19599</name>
    <dbReference type="NCBI Taxonomy" id="1123029"/>
    <lineage>
        <taxon>Bacteria</taxon>
        <taxon>Pseudomonadati</taxon>
        <taxon>Pseudomonadota</taxon>
        <taxon>Alphaproteobacteria</taxon>
        <taxon>Hyphomicrobiales</taxon>
        <taxon>Segnochrobactraceae</taxon>
        <taxon>Pseudoxanthobacter</taxon>
    </lineage>
</organism>
<dbReference type="GO" id="GO:0009254">
    <property type="term" value="P:peptidoglycan turnover"/>
    <property type="evidence" value="ECO:0007669"/>
    <property type="project" value="InterPro"/>
</dbReference>
<gene>
    <name evidence="2" type="ORF">SAMN02745172_01575</name>
</gene>
<dbReference type="InterPro" id="IPR010611">
    <property type="entry name" value="3D_dom"/>
</dbReference>
<dbReference type="GO" id="GO:0019867">
    <property type="term" value="C:outer membrane"/>
    <property type="evidence" value="ECO:0007669"/>
    <property type="project" value="InterPro"/>
</dbReference>
<evidence type="ECO:0000259" key="1">
    <source>
        <dbReference type="Pfam" id="PF06725"/>
    </source>
</evidence>
<keyword evidence="3" id="KW-1185">Reference proteome</keyword>
<dbReference type="Proteomes" id="UP000186406">
    <property type="component" value="Unassembled WGS sequence"/>
</dbReference>
<evidence type="ECO:0000313" key="2">
    <source>
        <dbReference type="EMBL" id="SHO64105.1"/>
    </source>
</evidence>
<name>A0A1M7ZGS5_9HYPH</name>
<dbReference type="AlphaFoldDB" id="A0A1M7ZGS5"/>
<sequence>MRGMAAVMTVMGLTACAPEKPVEKPQAPTPIASIAPEKRDLPRFEAPACKRIAQHAESFGEERTTRTTQYFTPVFPAGPDGGLRPEDRDNCLKMEGSCIVGNKLYNAGGPSGRVYDLTQIPTVFGQGSGKNAFNATNALFPCVTVAADPAEYKTGTVIYIPAFRGKLCPQNGQPVDGCFVVGDVGSKIRGPGRFDIFTGDCARYDGSRHVCRDPGTASFNVPSGTPFRVIPRDDKLAVDLRAEVDAFVENGWK</sequence>
<dbReference type="CDD" id="cd22785">
    <property type="entry name" value="DPBB_MltA-like"/>
    <property type="match status" value="1"/>
</dbReference>
<dbReference type="STRING" id="1123029.SAMN02745172_01575"/>
<reference evidence="2 3" key="1">
    <citation type="submission" date="2016-12" db="EMBL/GenBank/DDBJ databases">
        <authorList>
            <person name="Song W.-J."/>
            <person name="Kurnit D.M."/>
        </authorList>
    </citation>
    <scope>NUCLEOTIDE SEQUENCE [LARGE SCALE GENOMIC DNA]</scope>
    <source>
        <strain evidence="2 3">DSM 19599</strain>
    </source>
</reference>
<dbReference type="Pfam" id="PF06725">
    <property type="entry name" value="3D"/>
    <property type="match status" value="1"/>
</dbReference>
<dbReference type="EMBL" id="FRXO01000003">
    <property type="protein sequence ID" value="SHO64105.1"/>
    <property type="molecule type" value="Genomic_DNA"/>
</dbReference>
<dbReference type="SUPFAM" id="SSF50685">
    <property type="entry name" value="Barwin-like endoglucanases"/>
    <property type="match status" value="1"/>
</dbReference>
<dbReference type="Gene3D" id="2.40.40.10">
    <property type="entry name" value="RlpA-like domain"/>
    <property type="match status" value="1"/>
</dbReference>
<evidence type="ECO:0000313" key="3">
    <source>
        <dbReference type="Proteomes" id="UP000186406"/>
    </source>
</evidence>
<proteinExistence type="predicted"/>
<feature type="domain" description="3D" evidence="1">
    <location>
        <begin position="144"/>
        <end position="199"/>
    </location>
</feature>
<protein>
    <submittedName>
        <fullName evidence="2">3D domain-containing protein</fullName>
    </submittedName>
</protein>
<dbReference type="InterPro" id="IPR036908">
    <property type="entry name" value="RlpA-like_sf"/>
</dbReference>